<reference evidence="1 2" key="1">
    <citation type="journal article" date="2014" name="Science">
        <title>Plant genetics. Early allopolyploid evolution in the post-Neolithic Brassica napus oilseed genome.</title>
        <authorList>
            <person name="Chalhoub B."/>
            <person name="Denoeud F."/>
            <person name="Liu S."/>
            <person name="Parkin I.A."/>
            <person name="Tang H."/>
            <person name="Wang X."/>
            <person name="Chiquet J."/>
            <person name="Belcram H."/>
            <person name="Tong C."/>
            <person name="Samans B."/>
            <person name="Correa M."/>
            <person name="Da Silva C."/>
            <person name="Just J."/>
            <person name="Falentin C."/>
            <person name="Koh C.S."/>
            <person name="Le Clainche I."/>
            <person name="Bernard M."/>
            <person name="Bento P."/>
            <person name="Noel B."/>
            <person name="Labadie K."/>
            <person name="Alberti A."/>
            <person name="Charles M."/>
            <person name="Arnaud D."/>
            <person name="Guo H."/>
            <person name="Daviaud C."/>
            <person name="Alamery S."/>
            <person name="Jabbari K."/>
            <person name="Zhao M."/>
            <person name="Edger P.P."/>
            <person name="Chelaifa H."/>
            <person name="Tack D."/>
            <person name="Lassalle G."/>
            <person name="Mestiri I."/>
            <person name="Schnel N."/>
            <person name="Le Paslier M.C."/>
            <person name="Fan G."/>
            <person name="Renault V."/>
            <person name="Bayer P.E."/>
            <person name="Golicz A.A."/>
            <person name="Manoli S."/>
            <person name="Lee T.H."/>
            <person name="Thi V.H."/>
            <person name="Chalabi S."/>
            <person name="Hu Q."/>
            <person name="Fan C."/>
            <person name="Tollenaere R."/>
            <person name="Lu Y."/>
            <person name="Battail C."/>
            <person name="Shen J."/>
            <person name="Sidebottom C.H."/>
            <person name="Wang X."/>
            <person name="Canaguier A."/>
            <person name="Chauveau A."/>
            <person name="Berard A."/>
            <person name="Deniot G."/>
            <person name="Guan M."/>
            <person name="Liu Z."/>
            <person name="Sun F."/>
            <person name="Lim Y.P."/>
            <person name="Lyons E."/>
            <person name="Town C.D."/>
            <person name="Bancroft I."/>
            <person name="Wang X."/>
            <person name="Meng J."/>
            <person name="Ma J."/>
            <person name="Pires J.C."/>
            <person name="King G.J."/>
            <person name="Brunel D."/>
            <person name="Delourme R."/>
            <person name="Renard M."/>
            <person name="Aury J.M."/>
            <person name="Adams K.L."/>
            <person name="Batley J."/>
            <person name="Snowdon R.J."/>
            <person name="Tost J."/>
            <person name="Edwards D."/>
            <person name="Zhou Y."/>
            <person name="Hua W."/>
            <person name="Sharpe A.G."/>
            <person name="Paterson A.H."/>
            <person name="Guan C."/>
            <person name="Wincker P."/>
        </authorList>
    </citation>
    <scope>NUCLEOTIDE SEQUENCE [LARGE SCALE GENOMIC DNA]</scope>
    <source>
        <strain evidence="2">cv. Darmor-bzh</strain>
    </source>
</reference>
<organism evidence="1 2">
    <name type="scientific">Brassica napus</name>
    <name type="common">Rape</name>
    <dbReference type="NCBI Taxonomy" id="3708"/>
    <lineage>
        <taxon>Eukaryota</taxon>
        <taxon>Viridiplantae</taxon>
        <taxon>Streptophyta</taxon>
        <taxon>Embryophyta</taxon>
        <taxon>Tracheophyta</taxon>
        <taxon>Spermatophyta</taxon>
        <taxon>Magnoliopsida</taxon>
        <taxon>eudicotyledons</taxon>
        <taxon>Gunneridae</taxon>
        <taxon>Pentapetalae</taxon>
        <taxon>rosids</taxon>
        <taxon>malvids</taxon>
        <taxon>Brassicales</taxon>
        <taxon>Brassicaceae</taxon>
        <taxon>Brassiceae</taxon>
        <taxon>Brassica</taxon>
    </lineage>
</organism>
<proteinExistence type="predicted"/>
<evidence type="ECO:0000313" key="1">
    <source>
        <dbReference type="EMBL" id="CDY69233.1"/>
    </source>
</evidence>
<accession>A0A078JNW1</accession>
<feature type="non-terminal residue" evidence="1">
    <location>
        <position position="1"/>
    </location>
</feature>
<name>A0A078JNW1_BRANA</name>
<gene>
    <name evidence="1" type="primary">BnaCnng62580D</name>
    <name evidence="1" type="ORF">GSBRNA2T00084249001</name>
</gene>
<keyword evidence="2" id="KW-1185">Reference proteome</keyword>
<dbReference type="EMBL" id="LK038922">
    <property type="protein sequence ID" value="CDY69233.1"/>
    <property type="molecule type" value="Genomic_DNA"/>
</dbReference>
<dbReference type="Proteomes" id="UP000028999">
    <property type="component" value="Unassembled WGS sequence"/>
</dbReference>
<dbReference type="PaxDb" id="3708-A0A078JNW1"/>
<dbReference type="AlphaFoldDB" id="A0A078JNW1"/>
<dbReference type="Gramene" id="CDY69233">
    <property type="protein sequence ID" value="CDY69233"/>
    <property type="gene ID" value="GSBRNA2T00084249001"/>
</dbReference>
<protein>
    <submittedName>
        <fullName evidence="1">BnaCnng62580D protein</fullName>
    </submittedName>
</protein>
<sequence>RCFSPREISKAIRRKPYRDRVPPFSSPVISLITTNLICNRLGPHLLRPNLLRQYLLRLLLLKDYSDDFREVFYDSVRLRRRLPGMEPSSLLTSWKSSEP</sequence>
<evidence type="ECO:0000313" key="2">
    <source>
        <dbReference type="Proteomes" id="UP000028999"/>
    </source>
</evidence>